<evidence type="ECO:0000313" key="9">
    <source>
        <dbReference type="EMBL" id="SFQ56323.1"/>
    </source>
</evidence>
<evidence type="ECO:0000313" key="10">
    <source>
        <dbReference type="Proteomes" id="UP000199029"/>
    </source>
</evidence>
<dbReference type="STRING" id="1227077.SAMN04515668_2947"/>
<evidence type="ECO:0000256" key="4">
    <source>
        <dbReference type="ARBA" id="ARBA00023235"/>
    </source>
</evidence>
<dbReference type="PROSITE" id="PS50059">
    <property type="entry name" value="FKBP_PPIASE"/>
    <property type="match status" value="1"/>
</dbReference>
<dbReference type="Gene3D" id="3.10.50.40">
    <property type="match status" value="1"/>
</dbReference>
<comment type="similarity">
    <text evidence="2 6">Belongs to the FKBP-type PPIase family.</text>
</comment>
<dbReference type="PANTHER" id="PTHR43811">
    <property type="entry name" value="FKBP-TYPE PEPTIDYL-PROLYL CIS-TRANS ISOMERASE FKPA"/>
    <property type="match status" value="1"/>
</dbReference>
<dbReference type="EC" id="5.2.1.8" evidence="6"/>
<keyword evidence="4 5" id="KW-0413">Isomerase</keyword>
<dbReference type="Proteomes" id="UP000199029">
    <property type="component" value="Unassembled WGS sequence"/>
</dbReference>
<feature type="signal peptide" evidence="7">
    <location>
        <begin position="1"/>
        <end position="25"/>
    </location>
</feature>
<feature type="domain" description="PPIase FKBP-type" evidence="8">
    <location>
        <begin position="88"/>
        <end position="205"/>
    </location>
</feature>
<protein>
    <recommendedName>
        <fullName evidence="6">Peptidyl-prolyl cis-trans isomerase</fullName>
        <ecNumber evidence="6">5.2.1.8</ecNumber>
    </recommendedName>
</protein>
<organism evidence="9 10">
    <name type="scientific">Hymenobacter arizonensis</name>
    <name type="common">Siccationidurans arizonensis</name>
    <dbReference type="NCBI Taxonomy" id="1227077"/>
    <lineage>
        <taxon>Bacteria</taxon>
        <taxon>Pseudomonadati</taxon>
        <taxon>Bacteroidota</taxon>
        <taxon>Cytophagia</taxon>
        <taxon>Cytophagales</taxon>
        <taxon>Hymenobacteraceae</taxon>
        <taxon>Hymenobacter</taxon>
    </lineage>
</organism>
<evidence type="ECO:0000256" key="6">
    <source>
        <dbReference type="RuleBase" id="RU003915"/>
    </source>
</evidence>
<evidence type="ECO:0000256" key="3">
    <source>
        <dbReference type="ARBA" id="ARBA00023110"/>
    </source>
</evidence>
<evidence type="ECO:0000256" key="2">
    <source>
        <dbReference type="ARBA" id="ARBA00006577"/>
    </source>
</evidence>
<evidence type="ECO:0000256" key="1">
    <source>
        <dbReference type="ARBA" id="ARBA00000971"/>
    </source>
</evidence>
<dbReference type="AlphaFoldDB" id="A0A1I5ZIX8"/>
<dbReference type="RefSeq" id="WP_092674931.1">
    <property type="nucleotide sequence ID" value="NZ_FOXS01000004.1"/>
</dbReference>
<evidence type="ECO:0000256" key="5">
    <source>
        <dbReference type="PROSITE-ProRule" id="PRU00277"/>
    </source>
</evidence>
<dbReference type="Pfam" id="PF00254">
    <property type="entry name" value="FKBP_C"/>
    <property type="match status" value="1"/>
</dbReference>
<feature type="chain" id="PRO_5011453734" description="Peptidyl-prolyl cis-trans isomerase" evidence="7">
    <location>
        <begin position="26"/>
        <end position="205"/>
    </location>
</feature>
<comment type="catalytic activity">
    <reaction evidence="1 5 6">
        <text>[protein]-peptidylproline (omega=180) = [protein]-peptidylproline (omega=0)</text>
        <dbReference type="Rhea" id="RHEA:16237"/>
        <dbReference type="Rhea" id="RHEA-COMP:10747"/>
        <dbReference type="Rhea" id="RHEA-COMP:10748"/>
        <dbReference type="ChEBI" id="CHEBI:83833"/>
        <dbReference type="ChEBI" id="CHEBI:83834"/>
        <dbReference type="EC" id="5.2.1.8"/>
    </reaction>
</comment>
<reference evidence="10" key="1">
    <citation type="submission" date="2016-10" db="EMBL/GenBank/DDBJ databases">
        <authorList>
            <person name="Varghese N."/>
            <person name="Submissions S."/>
        </authorList>
    </citation>
    <scope>NUCLEOTIDE SEQUENCE [LARGE SCALE GENOMIC DNA]</scope>
    <source>
        <strain evidence="10">OR362-8,ATCC BAA-1266,JCM 13504</strain>
    </source>
</reference>
<dbReference type="OrthoDB" id="9814548at2"/>
<dbReference type="InterPro" id="IPR001179">
    <property type="entry name" value="PPIase_FKBP_dom"/>
</dbReference>
<accession>A0A1I5ZIX8</accession>
<evidence type="ECO:0000256" key="7">
    <source>
        <dbReference type="SAM" id="SignalP"/>
    </source>
</evidence>
<dbReference type="SUPFAM" id="SSF54534">
    <property type="entry name" value="FKBP-like"/>
    <property type="match status" value="1"/>
</dbReference>
<dbReference type="GO" id="GO:0003755">
    <property type="term" value="F:peptidyl-prolyl cis-trans isomerase activity"/>
    <property type="evidence" value="ECO:0007669"/>
    <property type="project" value="UniProtKB-UniRule"/>
</dbReference>
<dbReference type="EMBL" id="FOXS01000004">
    <property type="protein sequence ID" value="SFQ56323.1"/>
    <property type="molecule type" value="Genomic_DNA"/>
</dbReference>
<keyword evidence="3 5" id="KW-0697">Rotamase</keyword>
<keyword evidence="10" id="KW-1185">Reference proteome</keyword>
<dbReference type="InterPro" id="IPR046357">
    <property type="entry name" value="PPIase_dom_sf"/>
</dbReference>
<evidence type="ECO:0000259" key="8">
    <source>
        <dbReference type="PROSITE" id="PS50059"/>
    </source>
</evidence>
<sequence>MKNLLLRSRYLVLALGLLLAAPALWSCNTETTFQKTLREHEEKMKRIDEDTIRNFLTKNRLISKARQTESGLYVVDSVAGQGTQVTAGKQVTVRYIGRFLSNGAQPGSTGYPASFGNQQFPAGSIFDNSSENRTGCGCAVLTSGTNSMFGAGFAEGLLLMRKGDRKLLLVPSRLAFGANPSPPQSGVNVPPDSALMFDVEVLDVF</sequence>
<dbReference type="PANTHER" id="PTHR43811:SF19">
    <property type="entry name" value="39 KDA FK506-BINDING NUCLEAR PROTEIN"/>
    <property type="match status" value="1"/>
</dbReference>
<keyword evidence="7" id="KW-0732">Signal</keyword>
<proteinExistence type="inferred from homology"/>
<name>A0A1I5ZIX8_HYMAR</name>
<gene>
    <name evidence="9" type="ORF">SAMN04515668_2947</name>
</gene>